<feature type="signal peptide" evidence="1">
    <location>
        <begin position="1"/>
        <end position="17"/>
    </location>
</feature>
<sequence length="258" mass="28543">MAPFKLVIALLAGTASGHVFLFPSSSETVSCGEVKTILCYADRTTKVTVAARHPTVSFGSHTYQRNSPPLAKVGPVELNLTDVGVSPLKDSLSNFNVTASERHNGNIIITCADVYNSSEVQIMTFSKGCEGQIRFDETRRRLEWDEPTCEGWRQDVLSHYTATIQYTTEIMKTYTDIKETFIVIAESFVQVSVNMTNSCGERIYIGYLNYVWSTESINGNTVKNNTTKVVANDGCSVAATRGVYWGCLLFAVIKKFQV</sequence>
<reference evidence="2" key="1">
    <citation type="submission" date="2023-03" db="EMBL/GenBank/DDBJ databases">
        <authorList>
            <person name="Steffen K."/>
            <person name="Cardenas P."/>
        </authorList>
    </citation>
    <scope>NUCLEOTIDE SEQUENCE</scope>
</reference>
<dbReference type="EMBL" id="CASHTH010001191">
    <property type="protein sequence ID" value="CAI8012529.1"/>
    <property type="molecule type" value="Genomic_DNA"/>
</dbReference>
<dbReference type="Proteomes" id="UP001174909">
    <property type="component" value="Unassembled WGS sequence"/>
</dbReference>
<evidence type="ECO:0000313" key="2">
    <source>
        <dbReference type="EMBL" id="CAI8012529.1"/>
    </source>
</evidence>
<dbReference type="AlphaFoldDB" id="A0AA35RJZ6"/>
<proteinExistence type="predicted"/>
<gene>
    <name evidence="2" type="ORF">GBAR_LOCUS8037</name>
</gene>
<name>A0AA35RJZ6_GEOBA</name>
<accession>A0AA35RJZ6</accession>
<feature type="chain" id="PRO_5041381864" evidence="1">
    <location>
        <begin position="18"/>
        <end position="258"/>
    </location>
</feature>
<evidence type="ECO:0000313" key="3">
    <source>
        <dbReference type="Proteomes" id="UP001174909"/>
    </source>
</evidence>
<evidence type="ECO:0000256" key="1">
    <source>
        <dbReference type="SAM" id="SignalP"/>
    </source>
</evidence>
<comment type="caution">
    <text evidence="2">The sequence shown here is derived from an EMBL/GenBank/DDBJ whole genome shotgun (WGS) entry which is preliminary data.</text>
</comment>
<protein>
    <submittedName>
        <fullName evidence="2">Uncharacterized protein</fullName>
    </submittedName>
</protein>
<keyword evidence="1" id="KW-0732">Signal</keyword>
<keyword evidence="3" id="KW-1185">Reference proteome</keyword>
<organism evidence="2 3">
    <name type="scientific">Geodia barretti</name>
    <name type="common">Barrett's horny sponge</name>
    <dbReference type="NCBI Taxonomy" id="519541"/>
    <lineage>
        <taxon>Eukaryota</taxon>
        <taxon>Metazoa</taxon>
        <taxon>Porifera</taxon>
        <taxon>Demospongiae</taxon>
        <taxon>Heteroscleromorpha</taxon>
        <taxon>Tetractinellida</taxon>
        <taxon>Astrophorina</taxon>
        <taxon>Geodiidae</taxon>
        <taxon>Geodia</taxon>
    </lineage>
</organism>